<proteinExistence type="predicted"/>
<reference evidence="3 4" key="1">
    <citation type="submission" date="2019-09" db="EMBL/GenBank/DDBJ databases">
        <title>Goodfellowia gen. nov., a new genus of the Pseudonocardineae related to Actinoalloteichus, containing Goodfellowia coeruleoviolacea gen. nov., comb. nov. gen. nov., comb. nov.</title>
        <authorList>
            <person name="Labeda D."/>
        </authorList>
    </citation>
    <scope>NUCLEOTIDE SEQUENCE [LARGE SCALE GENOMIC DNA]</scope>
    <source>
        <strain evidence="3 4">AN110305</strain>
    </source>
</reference>
<keyword evidence="2" id="KW-0732">Signal</keyword>
<protein>
    <recommendedName>
        <fullName evidence="5">LPXTG-motif cell wall anchor domain-containing protein</fullName>
    </recommendedName>
</protein>
<feature type="transmembrane region" description="Helical" evidence="1">
    <location>
        <begin position="251"/>
        <end position="271"/>
    </location>
</feature>
<evidence type="ECO:0000313" key="3">
    <source>
        <dbReference type="EMBL" id="KAA2267192.1"/>
    </source>
</evidence>
<accession>A0A5B2XWC0</accession>
<gene>
    <name evidence="3" type="ORF">F0L68_01335</name>
</gene>
<dbReference type="Proteomes" id="UP000323454">
    <property type="component" value="Unassembled WGS sequence"/>
</dbReference>
<keyword evidence="1" id="KW-0472">Membrane</keyword>
<keyword evidence="4" id="KW-1185">Reference proteome</keyword>
<dbReference type="RefSeq" id="WP_149847501.1">
    <property type="nucleotide sequence ID" value="NZ_VUOB01000001.1"/>
</dbReference>
<name>A0A5B2XWC0_9PSEU</name>
<evidence type="ECO:0000256" key="2">
    <source>
        <dbReference type="SAM" id="SignalP"/>
    </source>
</evidence>
<dbReference type="OrthoDB" id="3470164at2"/>
<evidence type="ECO:0000256" key="1">
    <source>
        <dbReference type="SAM" id="Phobius"/>
    </source>
</evidence>
<evidence type="ECO:0008006" key="5">
    <source>
        <dbReference type="Google" id="ProtNLM"/>
    </source>
</evidence>
<dbReference type="AlphaFoldDB" id="A0A5B2XWC0"/>
<dbReference type="EMBL" id="VUOB01000001">
    <property type="protein sequence ID" value="KAA2267192.1"/>
    <property type="molecule type" value="Genomic_DNA"/>
</dbReference>
<keyword evidence="1" id="KW-0812">Transmembrane</keyword>
<sequence length="282" mass="28733">MRTTMRKALLRGAATIGGLAASLVLATTASATATALTAPNQADLTSALAAAHTPQAATLAAQNLHSVAHASVEQAREVRVADQAVPVFGLSAAFVRGDQVAVGTLAYIAVPATSSVGAVTVQSVRDRAGTGWHAASAASGTVERDLAATLPGGVQLLTEPQVGAWYAATADRVTLLSAAFPALKSQVGRSWSLADYQALVHTRYADKQAGSDYARQHKVGGGYNYDGTVDPALAQAMLSRNEEPVSGGDNLLVLALGASSLGLGLAGVLILRRRRPSGRSDG</sequence>
<evidence type="ECO:0000313" key="4">
    <source>
        <dbReference type="Proteomes" id="UP000323454"/>
    </source>
</evidence>
<organism evidence="3 4">
    <name type="scientific">Solihabitans fulvus</name>
    <dbReference type="NCBI Taxonomy" id="1892852"/>
    <lineage>
        <taxon>Bacteria</taxon>
        <taxon>Bacillati</taxon>
        <taxon>Actinomycetota</taxon>
        <taxon>Actinomycetes</taxon>
        <taxon>Pseudonocardiales</taxon>
        <taxon>Pseudonocardiaceae</taxon>
        <taxon>Solihabitans</taxon>
    </lineage>
</organism>
<reference evidence="3 4" key="2">
    <citation type="submission" date="2019-09" db="EMBL/GenBank/DDBJ databases">
        <authorList>
            <person name="Jin C."/>
        </authorList>
    </citation>
    <scope>NUCLEOTIDE SEQUENCE [LARGE SCALE GENOMIC DNA]</scope>
    <source>
        <strain evidence="3 4">AN110305</strain>
    </source>
</reference>
<feature type="signal peptide" evidence="2">
    <location>
        <begin position="1"/>
        <end position="33"/>
    </location>
</feature>
<keyword evidence="1" id="KW-1133">Transmembrane helix</keyword>
<comment type="caution">
    <text evidence="3">The sequence shown here is derived from an EMBL/GenBank/DDBJ whole genome shotgun (WGS) entry which is preliminary data.</text>
</comment>
<feature type="chain" id="PRO_5039497578" description="LPXTG-motif cell wall anchor domain-containing protein" evidence="2">
    <location>
        <begin position="34"/>
        <end position="282"/>
    </location>
</feature>